<accession>A0A0R2U674</accession>
<dbReference type="AlphaFoldDB" id="A0A0R2U674"/>
<feature type="region of interest" description="Disordered" evidence="1">
    <location>
        <begin position="1"/>
        <end position="20"/>
    </location>
</feature>
<protein>
    <submittedName>
        <fullName evidence="2">Uncharacterized protein</fullName>
    </submittedName>
</protein>
<feature type="region of interest" description="Disordered" evidence="1">
    <location>
        <begin position="104"/>
        <end position="124"/>
    </location>
</feature>
<dbReference type="EMBL" id="LICA01000111">
    <property type="protein sequence ID" value="KRO95063.1"/>
    <property type="molecule type" value="Genomic_DNA"/>
</dbReference>
<sequence length="124" mass="12929">MSNDNDNAMDPNGLFREENFTDQKMGAIRKLTPVTAAGLDDADREVSFLGSAQIMTQMGALPLNFVLEGATLGEAAEDFAGKAAIAVEEAAKELDKMRRDQASQIVVPGQGGGMGGPSQGGIIT</sequence>
<comment type="caution">
    <text evidence="2">The sequence shown here is derived from an EMBL/GenBank/DDBJ whole genome shotgun (WGS) entry which is preliminary data.</text>
</comment>
<evidence type="ECO:0000256" key="1">
    <source>
        <dbReference type="SAM" id="MobiDB-lite"/>
    </source>
</evidence>
<evidence type="ECO:0000313" key="3">
    <source>
        <dbReference type="Proteomes" id="UP000051213"/>
    </source>
</evidence>
<name>A0A0R2U674_9GAMM</name>
<feature type="compositionally biased region" description="Gly residues" evidence="1">
    <location>
        <begin position="109"/>
        <end position="124"/>
    </location>
</feature>
<dbReference type="Proteomes" id="UP000051213">
    <property type="component" value="Unassembled WGS sequence"/>
</dbReference>
<proteinExistence type="predicted"/>
<organism evidence="2 3">
    <name type="scientific">SAR92 bacterium BACL26 MAG-121220-bin70</name>
    <dbReference type="NCBI Taxonomy" id="1655626"/>
    <lineage>
        <taxon>Bacteria</taxon>
        <taxon>Pseudomonadati</taxon>
        <taxon>Pseudomonadota</taxon>
        <taxon>Gammaproteobacteria</taxon>
        <taxon>Cellvibrionales</taxon>
        <taxon>Porticoccaceae</taxon>
        <taxon>SAR92 clade</taxon>
    </lineage>
</organism>
<reference evidence="2 3" key="1">
    <citation type="submission" date="2015-10" db="EMBL/GenBank/DDBJ databases">
        <title>Metagenome-Assembled Genomes uncover a global brackish microbiome.</title>
        <authorList>
            <person name="Hugerth L.W."/>
            <person name="Larsson J."/>
            <person name="Alneberg J."/>
            <person name="Lindh M.V."/>
            <person name="Legrand C."/>
            <person name="Pinhassi J."/>
            <person name="Andersson A.F."/>
        </authorList>
    </citation>
    <scope>NUCLEOTIDE SEQUENCE [LARGE SCALE GENOMIC DNA]</scope>
    <source>
        <strain evidence="2">BACL26 MAG-121220-bin70</strain>
    </source>
</reference>
<evidence type="ECO:0000313" key="2">
    <source>
        <dbReference type="EMBL" id="KRO95063.1"/>
    </source>
</evidence>
<gene>
    <name evidence="2" type="ORF">ABS24_00165</name>
</gene>